<dbReference type="GeneID" id="24256074"/>
<dbReference type="HOGENOM" id="CLU_1873231_0_0_5"/>
<dbReference type="Proteomes" id="UP000028181">
    <property type="component" value="Chromosome I"/>
</dbReference>
<sequence length="136" mass="15882">MKLVTWHEFIEMPEGTVFSDVPRNPFDAIGIRIKGETRRNNWVDDFHESDLMPKIMDVSVSDFEETKGSQIMLIHPAGWGRDGLFDKGRKYWIWEREDCERLARWLLDPAAVAATDELNDDNVRWHGNYDDLEVSA</sequence>
<proteinExistence type="predicted"/>
<evidence type="ECO:0000313" key="1">
    <source>
        <dbReference type="EMBL" id="CDN46846.1"/>
    </source>
</evidence>
<dbReference type="PATRIC" id="fig|1028800.3.peg.665"/>
<dbReference type="RefSeq" id="WP_038584479.1">
    <property type="nucleotide sequence ID" value="NZ_HG938353.1"/>
</dbReference>
<keyword evidence="2" id="KW-1185">Reference proteome</keyword>
<evidence type="ECO:0000313" key="2">
    <source>
        <dbReference type="Proteomes" id="UP000028181"/>
    </source>
</evidence>
<dbReference type="OrthoDB" id="8455836at2"/>
<accession>A0A068SM68</accession>
<dbReference type="AlphaFoldDB" id="A0A068SM68"/>
<protein>
    <submittedName>
        <fullName evidence="1">Uncharacterized protein</fullName>
    </submittedName>
</protein>
<gene>
    <name evidence="1" type="ORF">RG540_CH06560</name>
</gene>
<organism evidence="1 2">
    <name type="scientific">Neorhizobium galegae bv. orientalis str. HAMBI 540</name>
    <dbReference type="NCBI Taxonomy" id="1028800"/>
    <lineage>
        <taxon>Bacteria</taxon>
        <taxon>Pseudomonadati</taxon>
        <taxon>Pseudomonadota</taxon>
        <taxon>Alphaproteobacteria</taxon>
        <taxon>Hyphomicrobiales</taxon>
        <taxon>Rhizobiaceae</taxon>
        <taxon>Rhizobium/Agrobacterium group</taxon>
        <taxon>Neorhizobium</taxon>
    </lineage>
</organism>
<reference evidence="2" key="1">
    <citation type="journal article" date="2014" name="BMC Genomics">
        <title>Genome sequencing of two Neorhizobium galegae strains reveals a noeT gene responsible for the unusual acetylation of the nodulation factors.</title>
        <authorList>
            <person name="Osterman J."/>
            <person name="Marsh J."/>
            <person name="Laine P.K."/>
            <person name="Zeng Z."/>
            <person name="Alatalo E."/>
            <person name="Sullivan J.T."/>
            <person name="Young J.P."/>
            <person name="Thomas-Oates J."/>
            <person name="Paulin L."/>
            <person name="Lindstrom K."/>
        </authorList>
    </citation>
    <scope>NUCLEOTIDE SEQUENCE [LARGE SCALE GENOMIC DNA]</scope>
    <source>
        <strain evidence="2">HAMBI 540</strain>
    </source>
</reference>
<dbReference type="EMBL" id="HG938353">
    <property type="protein sequence ID" value="CDN46846.1"/>
    <property type="molecule type" value="Genomic_DNA"/>
</dbReference>
<dbReference type="KEGG" id="ngg:RG540_CH06560"/>
<name>A0A068SM68_NEOGA</name>